<dbReference type="GO" id="GO:0008654">
    <property type="term" value="P:phospholipid biosynthetic process"/>
    <property type="evidence" value="ECO:0007669"/>
    <property type="project" value="UniProtKB-KW"/>
</dbReference>
<dbReference type="STRING" id="582475.ACZ11_15520"/>
<dbReference type="InterPro" id="IPR005218">
    <property type="entry name" value="Diacylglycerol/lipid_kinase"/>
</dbReference>
<dbReference type="Proteomes" id="UP000232101">
    <property type="component" value="Unassembled WGS sequence"/>
</dbReference>
<comment type="caution">
    <text evidence="12">The sequence shown here is derived from an EMBL/GenBank/DDBJ whole genome shotgun (WGS) entry which is preliminary data.</text>
</comment>
<gene>
    <name evidence="12" type="ORF">CWD94_21855</name>
</gene>
<evidence type="ECO:0000256" key="1">
    <source>
        <dbReference type="ARBA" id="ARBA00001946"/>
    </source>
</evidence>
<dbReference type="AlphaFoldDB" id="A0A2M9Q0L5"/>
<dbReference type="Pfam" id="PF00781">
    <property type="entry name" value="DAGK_cat"/>
    <property type="match status" value="1"/>
</dbReference>
<dbReference type="Gene3D" id="3.40.50.10330">
    <property type="entry name" value="Probable inorganic polyphosphate/atp-NAD kinase, domain 1"/>
    <property type="match status" value="1"/>
</dbReference>
<keyword evidence="7" id="KW-0067">ATP-binding</keyword>
<dbReference type="RefSeq" id="WP_100544931.1">
    <property type="nucleotide sequence ID" value="NZ_CP158849.1"/>
</dbReference>
<dbReference type="PANTHER" id="PTHR12358:SF54">
    <property type="entry name" value="SPHINGOSINE KINASE RELATED PROTEIN"/>
    <property type="match status" value="1"/>
</dbReference>
<evidence type="ECO:0000256" key="7">
    <source>
        <dbReference type="ARBA" id="ARBA00022840"/>
    </source>
</evidence>
<dbReference type="InterPro" id="IPR016064">
    <property type="entry name" value="NAD/diacylglycerol_kinase_sf"/>
</dbReference>
<accession>A0A2M9Q0L5</accession>
<dbReference type="GO" id="GO:0005524">
    <property type="term" value="F:ATP binding"/>
    <property type="evidence" value="ECO:0007669"/>
    <property type="project" value="UniProtKB-KW"/>
</dbReference>
<dbReference type="PROSITE" id="PS50146">
    <property type="entry name" value="DAGK"/>
    <property type="match status" value="1"/>
</dbReference>
<keyword evidence="6" id="KW-0418">Kinase</keyword>
<dbReference type="NCBIfam" id="TIGR00147">
    <property type="entry name" value="YegS/Rv2252/BmrU family lipid kinase"/>
    <property type="match status" value="1"/>
</dbReference>
<evidence type="ECO:0000256" key="2">
    <source>
        <dbReference type="ARBA" id="ARBA00005983"/>
    </source>
</evidence>
<reference evidence="12 13" key="1">
    <citation type="submission" date="2017-11" db="EMBL/GenBank/DDBJ databases">
        <title>Bacterial isolate from king chilli rhizosphere.</title>
        <authorList>
            <person name="Takhelmayum P."/>
            <person name="Sarangthem I."/>
        </authorList>
    </citation>
    <scope>NUCLEOTIDE SEQUENCE [LARGE SCALE GENOMIC DNA]</scope>
    <source>
        <strain evidence="13">t26</strain>
    </source>
</reference>
<evidence type="ECO:0000256" key="9">
    <source>
        <dbReference type="ARBA" id="ARBA00023209"/>
    </source>
</evidence>
<evidence type="ECO:0000256" key="10">
    <source>
        <dbReference type="ARBA" id="ARBA00023264"/>
    </source>
</evidence>
<keyword evidence="8" id="KW-0443">Lipid metabolism</keyword>
<evidence type="ECO:0000256" key="8">
    <source>
        <dbReference type="ARBA" id="ARBA00023098"/>
    </source>
</evidence>
<evidence type="ECO:0000259" key="11">
    <source>
        <dbReference type="PROSITE" id="PS50146"/>
    </source>
</evidence>
<dbReference type="SUPFAM" id="SSF111331">
    <property type="entry name" value="NAD kinase/diacylglycerol kinase-like"/>
    <property type="match status" value="1"/>
</dbReference>
<comment type="similarity">
    <text evidence="2">Belongs to the diacylglycerol/lipid kinase family.</text>
</comment>
<dbReference type="EMBL" id="PHQY01000665">
    <property type="protein sequence ID" value="PJO41635.1"/>
    <property type="molecule type" value="Genomic_DNA"/>
</dbReference>
<dbReference type="InterPro" id="IPR001206">
    <property type="entry name" value="Diacylglycerol_kinase_cat_dom"/>
</dbReference>
<dbReference type="InterPro" id="IPR050187">
    <property type="entry name" value="Lipid_Phosphate_FormReg"/>
</dbReference>
<evidence type="ECO:0000256" key="3">
    <source>
        <dbReference type="ARBA" id="ARBA00022516"/>
    </source>
</evidence>
<dbReference type="SMART" id="SM00046">
    <property type="entry name" value="DAGKc"/>
    <property type="match status" value="1"/>
</dbReference>
<keyword evidence="9" id="KW-0594">Phospholipid biosynthesis</keyword>
<keyword evidence="3" id="KW-0444">Lipid biosynthesis</keyword>
<protein>
    <recommendedName>
        <fullName evidence="11">DAGKc domain-containing protein</fullName>
    </recommendedName>
</protein>
<feature type="domain" description="DAGKc" evidence="11">
    <location>
        <begin position="1"/>
        <end position="129"/>
    </location>
</feature>
<proteinExistence type="inferred from homology"/>
<evidence type="ECO:0000313" key="12">
    <source>
        <dbReference type="EMBL" id="PJO41635.1"/>
    </source>
</evidence>
<dbReference type="Pfam" id="PF19279">
    <property type="entry name" value="YegS_C"/>
    <property type="match status" value="1"/>
</dbReference>
<dbReference type="Gene3D" id="2.60.200.40">
    <property type="match status" value="1"/>
</dbReference>
<comment type="cofactor">
    <cofactor evidence="1">
        <name>Mg(2+)</name>
        <dbReference type="ChEBI" id="CHEBI:18420"/>
    </cofactor>
</comment>
<name>A0A2M9Q0L5_9BACI</name>
<organism evidence="12 13">
    <name type="scientific">Lysinibacillus xylanilyticus</name>
    <dbReference type="NCBI Taxonomy" id="582475"/>
    <lineage>
        <taxon>Bacteria</taxon>
        <taxon>Bacillati</taxon>
        <taxon>Bacillota</taxon>
        <taxon>Bacilli</taxon>
        <taxon>Bacillales</taxon>
        <taxon>Bacillaceae</taxon>
        <taxon>Lysinibacillus</taxon>
    </lineage>
</organism>
<dbReference type="GO" id="GO:0016301">
    <property type="term" value="F:kinase activity"/>
    <property type="evidence" value="ECO:0007669"/>
    <property type="project" value="UniProtKB-KW"/>
</dbReference>
<evidence type="ECO:0000256" key="5">
    <source>
        <dbReference type="ARBA" id="ARBA00022741"/>
    </source>
</evidence>
<evidence type="ECO:0000256" key="6">
    <source>
        <dbReference type="ARBA" id="ARBA00022777"/>
    </source>
</evidence>
<keyword evidence="5" id="KW-0547">Nucleotide-binding</keyword>
<keyword evidence="4" id="KW-0808">Transferase</keyword>
<keyword evidence="10" id="KW-1208">Phospholipid metabolism</keyword>
<evidence type="ECO:0000256" key="4">
    <source>
        <dbReference type="ARBA" id="ARBA00022679"/>
    </source>
</evidence>
<dbReference type="InterPro" id="IPR017438">
    <property type="entry name" value="ATP-NAD_kinase_N"/>
</dbReference>
<dbReference type="PANTHER" id="PTHR12358">
    <property type="entry name" value="SPHINGOSINE KINASE"/>
    <property type="match status" value="1"/>
</dbReference>
<evidence type="ECO:0000313" key="13">
    <source>
        <dbReference type="Proteomes" id="UP000232101"/>
    </source>
</evidence>
<sequence>MQVLFIVNEKAGHGKGKKVWHRLQQHLTMDYEVAYTEYEGHGQELAKKWAQDAQTKKLIVIVGGDGTIHEVVSGIVHNKFIVIGVVRAGSGNDFARYFTTFNNAFQIESYIQKEMTNLPMDVGAVQFGDQQHEIFVNNSGVGFDAFVTKRINKSRLKFYLNKIGLGKLSYAAAVVRGLFSFRCFDVTIRTDDQEWKFKQAWFVAMSNQPYFGGGMKISPSSKPDDGQVEITIVHGISRLKLLLVFVTVFFEKHTKFKEITFLQGNQFNIFVHANNIDCHTDGNYIGEIKDGTRIHCTVQREAWQVISKGQ</sequence>
<dbReference type="InterPro" id="IPR045540">
    <property type="entry name" value="YegS/DAGK_C"/>
</dbReference>